<sequence>MKYAWEVWTYRNSVVELLEDVPVHKATNVIVVFKEEFKEGYGNKDWLKLSESAFEFWDNEEDAYYNDL</sequence>
<name>A0A7G9YLL3_9EURY</name>
<accession>A0A7G9YLL3</accession>
<organism evidence="1">
    <name type="scientific">Candidatus Methanogaster sp. ANME-2c ERB4</name>
    <dbReference type="NCBI Taxonomy" id="2759911"/>
    <lineage>
        <taxon>Archaea</taxon>
        <taxon>Methanobacteriati</taxon>
        <taxon>Methanobacteriota</taxon>
        <taxon>Stenosarchaea group</taxon>
        <taxon>Methanomicrobia</taxon>
        <taxon>Methanosarcinales</taxon>
        <taxon>ANME-2 cluster</taxon>
        <taxon>Candidatus Methanogasteraceae</taxon>
        <taxon>Candidatus Methanogaster</taxon>
    </lineage>
</organism>
<reference evidence="1" key="1">
    <citation type="submission" date="2020-06" db="EMBL/GenBank/DDBJ databases">
        <title>Unique genomic features of the anaerobic methanotrophic archaea.</title>
        <authorList>
            <person name="Chadwick G.L."/>
            <person name="Skennerton C.T."/>
            <person name="Laso-Perez R."/>
            <person name="Leu A.O."/>
            <person name="Speth D.R."/>
            <person name="Yu H."/>
            <person name="Morgan-Lang C."/>
            <person name="Hatzenpichler R."/>
            <person name="Goudeau D."/>
            <person name="Malmstrom R."/>
            <person name="Brazelton W.J."/>
            <person name="Woyke T."/>
            <person name="Hallam S.J."/>
            <person name="Tyson G.W."/>
            <person name="Wegener G."/>
            <person name="Boetius A."/>
            <person name="Orphan V."/>
        </authorList>
    </citation>
    <scope>NUCLEOTIDE SEQUENCE</scope>
</reference>
<proteinExistence type="predicted"/>
<dbReference type="EMBL" id="MT631365">
    <property type="protein sequence ID" value="QNO48897.1"/>
    <property type="molecule type" value="Genomic_DNA"/>
</dbReference>
<dbReference type="AlphaFoldDB" id="A0A7G9YLL3"/>
<gene>
    <name evidence="1" type="ORF">JFFFLBDL_00022</name>
</gene>
<evidence type="ECO:0000313" key="1">
    <source>
        <dbReference type="EMBL" id="QNO48897.1"/>
    </source>
</evidence>
<protein>
    <submittedName>
        <fullName evidence="1">Uncharacterized protein</fullName>
    </submittedName>
</protein>